<dbReference type="HAMAP" id="MF_00973">
    <property type="entry name" value="Gluconeogen_factor"/>
    <property type="match status" value="1"/>
</dbReference>
<gene>
    <name evidence="3" type="ORF">A3F61_01755</name>
</gene>
<comment type="similarity">
    <text evidence="2">Belongs to the gluconeogenesis factor family.</text>
</comment>
<dbReference type="CDD" id="cd07187">
    <property type="entry name" value="YvcK_like"/>
    <property type="match status" value="1"/>
</dbReference>
<accession>A0A1G1V834</accession>
<dbReference type="GO" id="GO:0005737">
    <property type="term" value="C:cytoplasm"/>
    <property type="evidence" value="ECO:0007669"/>
    <property type="project" value="UniProtKB-SubCell"/>
</dbReference>
<dbReference type="InterPro" id="IPR010119">
    <property type="entry name" value="Gluconeogen_factor"/>
</dbReference>
<evidence type="ECO:0000313" key="3">
    <source>
        <dbReference type="EMBL" id="OGY11618.1"/>
    </source>
</evidence>
<comment type="function">
    <text evidence="2">Required for morphogenesis under gluconeogenic growth conditions.</text>
</comment>
<name>A0A1G1V834_9BACT</name>
<organism evidence="3 4">
    <name type="scientific">Candidatus Blackburnbacteria bacterium RIFCSPHIGHO2_12_FULL_41_13b</name>
    <dbReference type="NCBI Taxonomy" id="1797517"/>
    <lineage>
        <taxon>Bacteria</taxon>
        <taxon>Candidatus Blackburniibacteriota</taxon>
    </lineage>
</organism>
<comment type="caution">
    <text evidence="3">The sequence shown here is derived from an EMBL/GenBank/DDBJ whole genome shotgun (WGS) entry which is preliminary data.</text>
</comment>
<dbReference type="Proteomes" id="UP000178272">
    <property type="component" value="Unassembled WGS sequence"/>
</dbReference>
<dbReference type="Gene3D" id="3.40.50.10680">
    <property type="entry name" value="CofD-like domains"/>
    <property type="match status" value="1"/>
</dbReference>
<comment type="subcellular location">
    <subcellularLocation>
        <location evidence="2">Cytoplasm</location>
    </subcellularLocation>
</comment>
<dbReference type="InterPro" id="IPR002882">
    <property type="entry name" value="CofD"/>
</dbReference>
<dbReference type="GO" id="GO:0043743">
    <property type="term" value="F:LPPG:FO 2-phospho-L-lactate transferase activity"/>
    <property type="evidence" value="ECO:0007669"/>
    <property type="project" value="InterPro"/>
</dbReference>
<dbReference type="InterPro" id="IPR038136">
    <property type="entry name" value="CofD-like_dom_sf"/>
</dbReference>
<protein>
    <recommendedName>
        <fullName evidence="2">Putative gluconeogenesis factor</fullName>
    </recommendedName>
</protein>
<reference evidence="3 4" key="1">
    <citation type="journal article" date="2016" name="Nat. Commun.">
        <title>Thousands of microbial genomes shed light on interconnected biogeochemical processes in an aquifer system.</title>
        <authorList>
            <person name="Anantharaman K."/>
            <person name="Brown C.T."/>
            <person name="Hug L.A."/>
            <person name="Sharon I."/>
            <person name="Castelle C.J."/>
            <person name="Probst A.J."/>
            <person name="Thomas B.C."/>
            <person name="Singh A."/>
            <person name="Wilkins M.J."/>
            <person name="Karaoz U."/>
            <person name="Brodie E.L."/>
            <person name="Williams K.H."/>
            <person name="Hubbard S.S."/>
            <person name="Banfield J.F."/>
        </authorList>
    </citation>
    <scope>NUCLEOTIDE SEQUENCE [LARGE SCALE GENOMIC DNA]</scope>
</reference>
<dbReference type="EMBL" id="MHCA01000034">
    <property type="protein sequence ID" value="OGY11618.1"/>
    <property type="molecule type" value="Genomic_DNA"/>
</dbReference>
<keyword evidence="1 2" id="KW-0963">Cytoplasm</keyword>
<dbReference type="STRING" id="1797517.A3F61_01755"/>
<dbReference type="PANTHER" id="PTHR30135">
    <property type="entry name" value="UNCHARACTERIZED PROTEIN YVCK-RELATED"/>
    <property type="match status" value="1"/>
</dbReference>
<evidence type="ECO:0000256" key="2">
    <source>
        <dbReference type="HAMAP-Rule" id="MF_00973"/>
    </source>
</evidence>
<dbReference type="NCBIfam" id="TIGR01826">
    <property type="entry name" value="CofD_related"/>
    <property type="match status" value="1"/>
</dbReference>
<dbReference type="AlphaFoldDB" id="A0A1G1V834"/>
<dbReference type="PANTHER" id="PTHR30135:SF3">
    <property type="entry name" value="GLUCONEOGENESIS FACTOR-RELATED"/>
    <property type="match status" value="1"/>
</dbReference>
<evidence type="ECO:0000313" key="4">
    <source>
        <dbReference type="Proteomes" id="UP000178272"/>
    </source>
</evidence>
<dbReference type="GO" id="GO:0008360">
    <property type="term" value="P:regulation of cell shape"/>
    <property type="evidence" value="ECO:0007669"/>
    <property type="project" value="UniProtKB-UniRule"/>
</dbReference>
<dbReference type="Pfam" id="PF01933">
    <property type="entry name" value="CofD"/>
    <property type="match status" value="1"/>
</dbReference>
<dbReference type="SUPFAM" id="SSF142338">
    <property type="entry name" value="CofD-like"/>
    <property type="match status" value="1"/>
</dbReference>
<evidence type="ECO:0000256" key="1">
    <source>
        <dbReference type="ARBA" id="ARBA00022490"/>
    </source>
</evidence>
<sequence length="325" mass="35286">MLKKRVVVIGGGTGTYQVLVGLKKYPVDLSAVVTMSDSGGSTGKLRREFSILPPGDVRRALSALSNLPLAEKTLETLFDFRFHSKGSLGGHAVGNLLLAALTQITGREDLAIKEAGKILAVSGNVCPVTLDKTTLVAELENGKKIVGETKIDLRWQGKEFSEVPIKKVYLRPGAKVFKEASEAIKKADLIILGPGDLYTSIIPNLLVDGVNEAIAASCAKVALIVNLMTKPGETDNFTASDFIRIIRQYLQKAGNKISHVVINTKFPEDVQTLAWYLRHSSKPFKDDLEGMRDLGVKVVRGGFTQRGELLRHDPAKLAKALMKLV</sequence>
<proteinExistence type="inferred from homology"/>